<dbReference type="NCBIfam" id="TIGR03953">
    <property type="entry name" value="rplD_bact"/>
    <property type="match status" value="1"/>
</dbReference>
<dbReference type="AlphaFoldDB" id="A0A1M5MA83"/>
<protein>
    <recommendedName>
        <fullName evidence="5 6">Large ribosomal subunit protein uL4</fullName>
    </recommendedName>
</protein>
<dbReference type="GO" id="GO:1990904">
    <property type="term" value="C:ribonucleoprotein complex"/>
    <property type="evidence" value="ECO:0007669"/>
    <property type="project" value="UniProtKB-KW"/>
</dbReference>
<dbReference type="Pfam" id="PF00573">
    <property type="entry name" value="Ribosomal_L4"/>
    <property type="match status" value="1"/>
</dbReference>
<sequence length="208" mass="22828">MPKVALYDMSGAQIGEIELSDSVFGIEPNEAVLADFVKMQLANKRVGTASTKTRGEVSGGGKKPWRQKGTGRARVGSIRNPIWRGGGIVFGPKPRDYSYRLPKKVRRLAMRSALSAKVKDNNIIVVDKLVFDQPKTKKMVEVLKALNAGKKTLLVTLDSADSNVVKSARNIPGVKPLRADFINVYDLLKYETLLITKDAVAKVEEVFA</sequence>
<keyword evidence="4 6" id="KW-0687">Ribonucleoprotein</keyword>
<evidence type="ECO:0000313" key="8">
    <source>
        <dbReference type="EMBL" id="SHG74202.1"/>
    </source>
</evidence>
<evidence type="ECO:0000256" key="2">
    <source>
        <dbReference type="ARBA" id="ARBA00011838"/>
    </source>
</evidence>
<evidence type="ECO:0000256" key="4">
    <source>
        <dbReference type="ARBA" id="ARBA00023274"/>
    </source>
</evidence>
<proteinExistence type="inferred from homology"/>
<gene>
    <name evidence="6" type="primary">rplD</name>
    <name evidence="8" type="ORF">SAMN02745221_00862</name>
</gene>
<evidence type="ECO:0000256" key="3">
    <source>
        <dbReference type="ARBA" id="ARBA00022980"/>
    </source>
</evidence>
<evidence type="ECO:0000256" key="5">
    <source>
        <dbReference type="ARBA" id="ARBA00035244"/>
    </source>
</evidence>
<comment type="function">
    <text evidence="6">One of the primary rRNA binding proteins, this protein initially binds near the 5'-end of the 23S rRNA. It is important during the early stages of 50S assembly. It makes multiple contacts with different domains of the 23S rRNA in the assembled 50S subunit and ribosome.</text>
</comment>
<keyword evidence="3 6" id="KW-0689">Ribosomal protein</keyword>
<evidence type="ECO:0000256" key="6">
    <source>
        <dbReference type="HAMAP-Rule" id="MF_01328"/>
    </source>
</evidence>
<name>A0A1M5MA83_9FIRM</name>
<organism evidence="8 9">
    <name type="scientific">Thermosyntropha lipolytica DSM 11003</name>
    <dbReference type="NCBI Taxonomy" id="1123382"/>
    <lineage>
        <taxon>Bacteria</taxon>
        <taxon>Bacillati</taxon>
        <taxon>Bacillota</taxon>
        <taxon>Clostridia</taxon>
        <taxon>Eubacteriales</taxon>
        <taxon>Syntrophomonadaceae</taxon>
        <taxon>Thermosyntropha</taxon>
    </lineage>
</organism>
<keyword evidence="9" id="KW-1185">Reference proteome</keyword>
<dbReference type="EMBL" id="FQWY01000011">
    <property type="protein sequence ID" value="SHG74202.1"/>
    <property type="molecule type" value="Genomic_DNA"/>
</dbReference>
<dbReference type="HAMAP" id="MF_01328_B">
    <property type="entry name" value="Ribosomal_uL4_B"/>
    <property type="match status" value="1"/>
</dbReference>
<dbReference type="GO" id="GO:0003735">
    <property type="term" value="F:structural constituent of ribosome"/>
    <property type="evidence" value="ECO:0007669"/>
    <property type="project" value="InterPro"/>
</dbReference>
<evidence type="ECO:0000313" key="9">
    <source>
        <dbReference type="Proteomes" id="UP000242329"/>
    </source>
</evidence>
<dbReference type="Gene3D" id="3.40.1370.10">
    <property type="match status" value="1"/>
</dbReference>
<comment type="subunit">
    <text evidence="2 6">Part of the 50S ribosomal subunit.</text>
</comment>
<comment type="function">
    <text evidence="6">Forms part of the polypeptide exit tunnel.</text>
</comment>
<dbReference type="GO" id="GO:0006412">
    <property type="term" value="P:translation"/>
    <property type="evidence" value="ECO:0007669"/>
    <property type="project" value="UniProtKB-UniRule"/>
</dbReference>
<feature type="region of interest" description="Disordered" evidence="7">
    <location>
        <begin position="49"/>
        <end position="71"/>
    </location>
</feature>
<evidence type="ECO:0000256" key="1">
    <source>
        <dbReference type="ARBA" id="ARBA00010528"/>
    </source>
</evidence>
<dbReference type="GO" id="GO:0005840">
    <property type="term" value="C:ribosome"/>
    <property type="evidence" value="ECO:0007669"/>
    <property type="project" value="UniProtKB-KW"/>
</dbReference>
<accession>A0A1M5MA83</accession>
<keyword evidence="6" id="KW-0699">rRNA-binding</keyword>
<evidence type="ECO:0000256" key="7">
    <source>
        <dbReference type="SAM" id="MobiDB-lite"/>
    </source>
</evidence>
<dbReference type="GO" id="GO:0019843">
    <property type="term" value="F:rRNA binding"/>
    <property type="evidence" value="ECO:0007669"/>
    <property type="project" value="UniProtKB-UniRule"/>
</dbReference>
<dbReference type="PANTHER" id="PTHR10746:SF6">
    <property type="entry name" value="LARGE RIBOSOMAL SUBUNIT PROTEIN UL4M"/>
    <property type="match status" value="1"/>
</dbReference>
<dbReference type="PANTHER" id="PTHR10746">
    <property type="entry name" value="50S RIBOSOMAL PROTEIN L4"/>
    <property type="match status" value="1"/>
</dbReference>
<dbReference type="OrthoDB" id="9803201at2"/>
<dbReference type="RefSeq" id="WP_073090568.1">
    <property type="nucleotide sequence ID" value="NZ_FQWY01000011.1"/>
</dbReference>
<dbReference type="STRING" id="1123382.SAMN02745221_00862"/>
<dbReference type="InterPro" id="IPR023574">
    <property type="entry name" value="Ribosomal_uL4_dom_sf"/>
</dbReference>
<dbReference type="Proteomes" id="UP000242329">
    <property type="component" value="Unassembled WGS sequence"/>
</dbReference>
<dbReference type="SUPFAM" id="SSF52166">
    <property type="entry name" value="Ribosomal protein L4"/>
    <property type="match status" value="1"/>
</dbReference>
<dbReference type="InterPro" id="IPR002136">
    <property type="entry name" value="Ribosomal_uL4"/>
</dbReference>
<keyword evidence="6" id="KW-0694">RNA-binding</keyword>
<dbReference type="InterPro" id="IPR013005">
    <property type="entry name" value="Ribosomal_uL4-like"/>
</dbReference>
<reference evidence="9" key="1">
    <citation type="submission" date="2016-11" db="EMBL/GenBank/DDBJ databases">
        <authorList>
            <person name="Varghese N."/>
            <person name="Submissions S."/>
        </authorList>
    </citation>
    <scope>NUCLEOTIDE SEQUENCE [LARGE SCALE GENOMIC DNA]</scope>
    <source>
        <strain evidence="9">DSM 11003</strain>
    </source>
</reference>
<comment type="similarity">
    <text evidence="1 6">Belongs to the universal ribosomal protein uL4 family.</text>
</comment>